<comment type="caution">
    <text evidence="1">The sequence shown here is derived from an EMBL/GenBank/DDBJ whole genome shotgun (WGS) entry which is preliminary data.</text>
</comment>
<evidence type="ECO:0008006" key="3">
    <source>
        <dbReference type="Google" id="ProtNLM"/>
    </source>
</evidence>
<dbReference type="OrthoDB" id="956932at2"/>
<dbReference type="RefSeq" id="WP_130544392.1">
    <property type="nucleotide sequence ID" value="NZ_CP042431.1"/>
</dbReference>
<dbReference type="EMBL" id="SGXA01000006">
    <property type="protein sequence ID" value="RZS65161.1"/>
    <property type="molecule type" value="Genomic_DNA"/>
</dbReference>
<dbReference type="PROSITE" id="PS51257">
    <property type="entry name" value="PROKAR_LIPOPROTEIN"/>
    <property type="match status" value="1"/>
</dbReference>
<evidence type="ECO:0000313" key="1">
    <source>
        <dbReference type="EMBL" id="RZS65161.1"/>
    </source>
</evidence>
<accession>A0A4Q7MBL0</accession>
<dbReference type="AlphaFoldDB" id="A0A4Q7MBL0"/>
<gene>
    <name evidence="1" type="ORF">EV199_5917</name>
</gene>
<keyword evidence="2" id="KW-1185">Reference proteome</keyword>
<reference evidence="1 2" key="1">
    <citation type="submission" date="2019-02" db="EMBL/GenBank/DDBJ databases">
        <title>Genomic Encyclopedia of Type Strains, Phase IV (KMG-IV): sequencing the most valuable type-strain genomes for metagenomic binning, comparative biology and taxonomic classification.</title>
        <authorList>
            <person name="Goeker M."/>
        </authorList>
    </citation>
    <scope>NUCLEOTIDE SEQUENCE [LARGE SCALE GENOMIC DNA]</scope>
    <source>
        <strain evidence="1 2">DSM 18116</strain>
    </source>
</reference>
<protein>
    <recommendedName>
        <fullName evidence="3">Lipoprotein</fullName>
    </recommendedName>
</protein>
<sequence length="163" mass="17781">MRSTLVIASAICMLAIFSCKKGDQGDKGDPGLDGNANAVQYNFGPLDLAANFFGILQINTTEDTMNNSSWHVYIYHGTIKRWYALPGSGVGGATNYRVSIGYENNKVNIFIDKSGAGEAYSKVRVIRIYNNKQINLGLLPGNKAIAGPDVSNYEAMRAYYNLP</sequence>
<proteinExistence type="predicted"/>
<dbReference type="Proteomes" id="UP000293874">
    <property type="component" value="Unassembled WGS sequence"/>
</dbReference>
<name>A0A4Q7MBL0_9BACT</name>
<organism evidence="1 2">
    <name type="scientific">Pseudobacter ginsenosidimutans</name>
    <dbReference type="NCBI Taxonomy" id="661488"/>
    <lineage>
        <taxon>Bacteria</taxon>
        <taxon>Pseudomonadati</taxon>
        <taxon>Bacteroidota</taxon>
        <taxon>Chitinophagia</taxon>
        <taxon>Chitinophagales</taxon>
        <taxon>Chitinophagaceae</taxon>
        <taxon>Pseudobacter</taxon>
    </lineage>
</organism>
<evidence type="ECO:0000313" key="2">
    <source>
        <dbReference type="Proteomes" id="UP000293874"/>
    </source>
</evidence>